<reference evidence="2" key="1">
    <citation type="submission" date="2014-09" db="EMBL/GenBank/DDBJ databases">
        <authorList>
            <person name="Magalhaes I.L.F."/>
            <person name="Oliveira U."/>
            <person name="Santos F.R."/>
            <person name="Vidigal T.H.D.A."/>
            <person name="Brescovit A.D."/>
            <person name="Santos A.J."/>
        </authorList>
    </citation>
    <scope>NUCLEOTIDE SEQUENCE</scope>
    <source>
        <tissue evidence="2">Shoot tissue taken approximately 20 cm above the soil surface</tissue>
    </source>
</reference>
<feature type="region of interest" description="Disordered" evidence="1">
    <location>
        <begin position="1"/>
        <end position="24"/>
    </location>
</feature>
<accession>A0A0A9AQC1</accession>
<organism evidence="2">
    <name type="scientific">Arundo donax</name>
    <name type="common">Giant reed</name>
    <name type="synonym">Donax arundinaceus</name>
    <dbReference type="NCBI Taxonomy" id="35708"/>
    <lineage>
        <taxon>Eukaryota</taxon>
        <taxon>Viridiplantae</taxon>
        <taxon>Streptophyta</taxon>
        <taxon>Embryophyta</taxon>
        <taxon>Tracheophyta</taxon>
        <taxon>Spermatophyta</taxon>
        <taxon>Magnoliopsida</taxon>
        <taxon>Liliopsida</taxon>
        <taxon>Poales</taxon>
        <taxon>Poaceae</taxon>
        <taxon>PACMAD clade</taxon>
        <taxon>Arundinoideae</taxon>
        <taxon>Arundineae</taxon>
        <taxon>Arundo</taxon>
    </lineage>
</organism>
<sequence length="136" mass="14996">MVAMSAHTAHEGKEPPGRLAAPRQWWARRKPRSEAAPYEALQTARHRRIDFGGSRRRISERISSGRLARGIRRYSSSLAVSAIAPKREPEAPSTKLTIQVMALKLRACPDTASLHSSSLTQIRSSFFGHLKPSGGL</sequence>
<proteinExistence type="predicted"/>
<dbReference type="EMBL" id="GBRH01243961">
    <property type="protein sequence ID" value="JAD53934.1"/>
    <property type="molecule type" value="Transcribed_RNA"/>
</dbReference>
<protein>
    <submittedName>
        <fullName evidence="2">Uncharacterized protein</fullName>
    </submittedName>
</protein>
<name>A0A0A9AQC1_ARUDO</name>
<evidence type="ECO:0000313" key="2">
    <source>
        <dbReference type="EMBL" id="JAD53934.1"/>
    </source>
</evidence>
<dbReference type="AlphaFoldDB" id="A0A0A9AQC1"/>
<evidence type="ECO:0000256" key="1">
    <source>
        <dbReference type="SAM" id="MobiDB-lite"/>
    </source>
</evidence>
<reference evidence="2" key="2">
    <citation type="journal article" date="2015" name="Data Brief">
        <title>Shoot transcriptome of the giant reed, Arundo donax.</title>
        <authorList>
            <person name="Barrero R.A."/>
            <person name="Guerrero F.D."/>
            <person name="Moolhuijzen P."/>
            <person name="Goolsby J.A."/>
            <person name="Tidwell J."/>
            <person name="Bellgard S.E."/>
            <person name="Bellgard M.I."/>
        </authorList>
    </citation>
    <scope>NUCLEOTIDE SEQUENCE</scope>
    <source>
        <tissue evidence="2">Shoot tissue taken approximately 20 cm above the soil surface</tissue>
    </source>
</reference>